<comment type="similarity">
    <text evidence="2">Belongs to the HMGB family.</text>
</comment>
<evidence type="ECO:0000313" key="8">
    <source>
        <dbReference type="Proteomes" id="UP000198287"/>
    </source>
</evidence>
<dbReference type="PANTHER" id="PTHR48112:SF32">
    <property type="entry name" value="HIGH MOBILITY GROUP PROTEIN B3"/>
    <property type="match status" value="1"/>
</dbReference>
<evidence type="ECO:0000313" key="7">
    <source>
        <dbReference type="EMBL" id="OXA57970.1"/>
    </source>
</evidence>
<dbReference type="Pfam" id="PF00505">
    <property type="entry name" value="HMG_box"/>
    <property type="match status" value="1"/>
</dbReference>
<dbReference type="PRINTS" id="PR00886">
    <property type="entry name" value="HIGHMOBLTY12"/>
</dbReference>
<evidence type="ECO:0000256" key="2">
    <source>
        <dbReference type="ARBA" id="ARBA00008774"/>
    </source>
</evidence>
<organism evidence="7 8">
    <name type="scientific">Folsomia candida</name>
    <name type="common">Springtail</name>
    <dbReference type="NCBI Taxonomy" id="158441"/>
    <lineage>
        <taxon>Eukaryota</taxon>
        <taxon>Metazoa</taxon>
        <taxon>Ecdysozoa</taxon>
        <taxon>Arthropoda</taxon>
        <taxon>Hexapoda</taxon>
        <taxon>Collembola</taxon>
        <taxon>Entomobryomorpha</taxon>
        <taxon>Isotomoidea</taxon>
        <taxon>Isotomidae</taxon>
        <taxon>Proisotominae</taxon>
        <taxon>Folsomia</taxon>
    </lineage>
</organism>
<dbReference type="InterPro" id="IPR036910">
    <property type="entry name" value="HMG_box_dom_sf"/>
</dbReference>
<dbReference type="SUPFAM" id="SSF47095">
    <property type="entry name" value="HMG-box"/>
    <property type="match status" value="2"/>
</dbReference>
<dbReference type="Gene3D" id="1.10.30.10">
    <property type="entry name" value="High mobility group box domain"/>
    <property type="match status" value="2"/>
</dbReference>
<dbReference type="CDD" id="cd21978">
    <property type="entry name" value="HMG-box_HMGB_rpt1"/>
    <property type="match status" value="1"/>
</dbReference>
<dbReference type="CDD" id="cd00084">
    <property type="entry name" value="HMG-box_SF"/>
    <property type="match status" value="1"/>
</dbReference>
<feature type="DNA-binding region" description="HMG box" evidence="5">
    <location>
        <begin position="9"/>
        <end position="79"/>
    </location>
</feature>
<feature type="DNA-binding region" description="HMG box" evidence="5">
    <location>
        <begin position="99"/>
        <end position="167"/>
    </location>
</feature>
<dbReference type="InterPro" id="IPR050342">
    <property type="entry name" value="HMGB"/>
</dbReference>
<dbReference type="OMA" id="ERETKTH"/>
<feature type="domain" description="HMG box" evidence="6">
    <location>
        <begin position="99"/>
        <end position="167"/>
    </location>
</feature>
<dbReference type="AlphaFoldDB" id="A0A226EKZ3"/>
<protein>
    <submittedName>
        <fullName evidence="7">High mobility group protein DSP1</fullName>
    </submittedName>
</protein>
<dbReference type="GO" id="GO:0005634">
    <property type="term" value="C:nucleus"/>
    <property type="evidence" value="ECO:0007669"/>
    <property type="project" value="UniProtKB-SubCell"/>
</dbReference>
<comment type="caution">
    <text evidence="7">The sequence shown here is derived from an EMBL/GenBank/DDBJ whole genome shotgun (WGS) entry which is preliminary data.</text>
</comment>
<gene>
    <name evidence="7" type="ORF">Fcan01_06659</name>
</gene>
<keyword evidence="8" id="KW-1185">Reference proteome</keyword>
<keyword evidence="4 5" id="KW-0539">Nucleus</keyword>
<evidence type="ECO:0000256" key="4">
    <source>
        <dbReference type="ARBA" id="ARBA00023242"/>
    </source>
</evidence>
<dbReference type="EMBL" id="LNIX01000003">
    <property type="protein sequence ID" value="OXA57970.1"/>
    <property type="molecule type" value="Genomic_DNA"/>
</dbReference>
<feature type="domain" description="HMG box" evidence="6">
    <location>
        <begin position="9"/>
        <end position="79"/>
    </location>
</feature>
<evidence type="ECO:0000256" key="3">
    <source>
        <dbReference type="ARBA" id="ARBA00023125"/>
    </source>
</evidence>
<dbReference type="PROSITE" id="PS50118">
    <property type="entry name" value="HMG_BOX_2"/>
    <property type="match status" value="2"/>
</dbReference>
<dbReference type="OrthoDB" id="1919336at2759"/>
<name>A0A226EKZ3_FOLCA</name>
<dbReference type="Pfam" id="PF09011">
    <property type="entry name" value="HMG_box_2"/>
    <property type="match status" value="1"/>
</dbReference>
<dbReference type="SMART" id="SM00398">
    <property type="entry name" value="HMG"/>
    <property type="match status" value="2"/>
</dbReference>
<sequence>MPKRNSNMPKGRCTAYSYFVKSCRQEVTMQNPNAKVVFADFSKECAERWKSLDAEERKVFVAMSDEDKIRYDMEMDQFYRKGGVDPAAKKRKAKVDKKVKPAASAYSFFSKDIRPRMKADNPSLSTADVTKEVKRMWDNLDGRNKRQFESMAKEDAERYRQEVQWQKDREEAIRQAATSTSNYANTVYEYCESGSDADESAAENDDEY</sequence>
<accession>A0A226EKZ3</accession>
<dbReference type="GO" id="GO:0003677">
    <property type="term" value="F:DNA binding"/>
    <property type="evidence" value="ECO:0007669"/>
    <property type="project" value="UniProtKB-UniRule"/>
</dbReference>
<keyword evidence="3 5" id="KW-0238">DNA-binding</keyword>
<dbReference type="InterPro" id="IPR009071">
    <property type="entry name" value="HMG_box_dom"/>
</dbReference>
<dbReference type="Proteomes" id="UP000198287">
    <property type="component" value="Unassembled WGS sequence"/>
</dbReference>
<evidence type="ECO:0000256" key="5">
    <source>
        <dbReference type="PROSITE-ProRule" id="PRU00267"/>
    </source>
</evidence>
<dbReference type="PANTHER" id="PTHR48112">
    <property type="entry name" value="HIGH MOBILITY GROUP PROTEIN DSP1"/>
    <property type="match status" value="1"/>
</dbReference>
<comment type="subcellular location">
    <subcellularLocation>
        <location evidence="1">Nucleus</location>
    </subcellularLocation>
</comment>
<evidence type="ECO:0000259" key="6">
    <source>
        <dbReference type="PROSITE" id="PS50118"/>
    </source>
</evidence>
<dbReference type="STRING" id="158441.A0A226EKZ3"/>
<proteinExistence type="inferred from homology"/>
<reference evidence="7 8" key="1">
    <citation type="submission" date="2015-12" db="EMBL/GenBank/DDBJ databases">
        <title>The genome of Folsomia candida.</title>
        <authorList>
            <person name="Faddeeva A."/>
            <person name="Derks M.F."/>
            <person name="Anvar Y."/>
            <person name="Smit S."/>
            <person name="Van Straalen N."/>
            <person name="Roelofs D."/>
        </authorList>
    </citation>
    <scope>NUCLEOTIDE SEQUENCE [LARGE SCALE GENOMIC DNA]</scope>
    <source>
        <strain evidence="7 8">VU population</strain>
        <tissue evidence="7">Whole body</tissue>
    </source>
</reference>
<evidence type="ECO:0000256" key="1">
    <source>
        <dbReference type="ARBA" id="ARBA00004123"/>
    </source>
</evidence>